<reference evidence="2 3" key="1">
    <citation type="submission" date="2012-12" db="EMBL/GenBank/DDBJ databases">
        <title>Novel taxa of Listeriaceae from agricultural environments in the United States.</title>
        <authorList>
            <person name="den Bakker H.C."/>
            <person name="Allred A."/>
            <person name="Warchocki S."/>
            <person name="Wright E.M."/>
            <person name="Burrell A."/>
            <person name="Nightingale K.K."/>
            <person name="Kephart D."/>
            <person name="Wiedmann M."/>
        </authorList>
    </citation>
    <scope>NUCLEOTIDE SEQUENCE [LARGE SCALE GENOMIC DNA]</scope>
    <source>
        <strain evidence="2 3">FSL F6-1183</strain>
    </source>
</reference>
<proteinExistence type="predicted"/>
<comment type="caution">
    <text evidence="2">The sequence shown here is derived from an EMBL/GenBank/DDBJ whole genome shotgun (WGS) entry which is preliminary data.</text>
</comment>
<dbReference type="Proteomes" id="UP000019251">
    <property type="component" value="Unassembled WGS sequence"/>
</dbReference>
<evidence type="ECO:0000256" key="1">
    <source>
        <dbReference type="SAM" id="Phobius"/>
    </source>
</evidence>
<gene>
    <name evidence="2" type="ORF">LMUR_07631</name>
</gene>
<keyword evidence="1" id="KW-0812">Transmembrane</keyword>
<keyword evidence="1" id="KW-1133">Transmembrane helix</keyword>
<dbReference type="EMBL" id="AODG01000009">
    <property type="protein sequence ID" value="EUJ28064.1"/>
    <property type="molecule type" value="Genomic_DNA"/>
</dbReference>
<protein>
    <submittedName>
        <fullName evidence="2">Uncharacterized protein</fullName>
    </submittedName>
</protein>
<dbReference type="AlphaFoldDB" id="A0A829R8R6"/>
<feature type="transmembrane region" description="Helical" evidence="1">
    <location>
        <begin position="37"/>
        <end position="58"/>
    </location>
</feature>
<evidence type="ECO:0000313" key="2">
    <source>
        <dbReference type="EMBL" id="EUJ28064.1"/>
    </source>
</evidence>
<organism evidence="2 3">
    <name type="scientific">Listeria grayi FSL F6-1183</name>
    <dbReference type="NCBI Taxonomy" id="1265827"/>
    <lineage>
        <taxon>Bacteria</taxon>
        <taxon>Bacillati</taxon>
        <taxon>Bacillota</taxon>
        <taxon>Bacilli</taxon>
        <taxon>Bacillales</taxon>
        <taxon>Listeriaceae</taxon>
        <taxon>Listeria</taxon>
    </lineage>
</organism>
<name>A0A829R8R6_LISGR</name>
<feature type="transmembrane region" description="Helical" evidence="1">
    <location>
        <begin position="12"/>
        <end position="31"/>
    </location>
</feature>
<accession>A0A829R8R6</accession>
<evidence type="ECO:0000313" key="3">
    <source>
        <dbReference type="Proteomes" id="UP000019251"/>
    </source>
</evidence>
<sequence length="72" mass="8345">MKNRNGGNAMRHILKIIVTIILVLIGFNIALHLIGKLFSVIIPIVILAAICFGLYRIWYHQNNRRHSDQFFD</sequence>
<keyword evidence="1" id="KW-0472">Membrane</keyword>